<name>A0A2G5D5G7_AQUCA</name>
<evidence type="ECO:0000256" key="1">
    <source>
        <dbReference type="SAM" id="SignalP"/>
    </source>
</evidence>
<dbReference type="AlphaFoldDB" id="A0A2G5D5G7"/>
<evidence type="ECO:0008006" key="4">
    <source>
        <dbReference type="Google" id="ProtNLM"/>
    </source>
</evidence>
<protein>
    <recommendedName>
        <fullName evidence="4">Neprosin activation peptide domain-containing protein</fullName>
    </recommendedName>
</protein>
<gene>
    <name evidence="2" type="ORF">AQUCO_02700157v1</name>
</gene>
<dbReference type="InParanoid" id="A0A2G5D5G7"/>
<evidence type="ECO:0000313" key="2">
    <source>
        <dbReference type="EMBL" id="PIA38754.1"/>
    </source>
</evidence>
<feature type="chain" id="PRO_5013633318" description="Neprosin activation peptide domain-containing protein" evidence="1">
    <location>
        <begin position="27"/>
        <end position="82"/>
    </location>
</feature>
<accession>A0A2G5D5G7</accession>
<sequence length="82" mass="8929">MAMKRVLGLCIAAFLICSLFVETTNAEDTSFHVEDLGLPVSTNGIVCDGECPGGARKLLHKKKQGHGDNVDMRVIDEESIPW</sequence>
<dbReference type="EMBL" id="KZ305044">
    <property type="protein sequence ID" value="PIA38754.1"/>
    <property type="molecule type" value="Genomic_DNA"/>
</dbReference>
<organism evidence="2 3">
    <name type="scientific">Aquilegia coerulea</name>
    <name type="common">Rocky mountain columbine</name>
    <dbReference type="NCBI Taxonomy" id="218851"/>
    <lineage>
        <taxon>Eukaryota</taxon>
        <taxon>Viridiplantae</taxon>
        <taxon>Streptophyta</taxon>
        <taxon>Embryophyta</taxon>
        <taxon>Tracheophyta</taxon>
        <taxon>Spermatophyta</taxon>
        <taxon>Magnoliopsida</taxon>
        <taxon>Ranunculales</taxon>
        <taxon>Ranunculaceae</taxon>
        <taxon>Thalictroideae</taxon>
        <taxon>Aquilegia</taxon>
    </lineage>
</organism>
<proteinExistence type="predicted"/>
<dbReference type="OrthoDB" id="1966801at2759"/>
<reference evidence="2 3" key="1">
    <citation type="submission" date="2017-09" db="EMBL/GenBank/DDBJ databases">
        <title>WGS assembly of Aquilegia coerulea Goldsmith.</title>
        <authorList>
            <person name="Hodges S."/>
            <person name="Kramer E."/>
            <person name="Nordborg M."/>
            <person name="Tomkins J."/>
            <person name="Borevitz J."/>
            <person name="Derieg N."/>
            <person name="Yan J."/>
            <person name="Mihaltcheva S."/>
            <person name="Hayes R.D."/>
            <person name="Rokhsar D."/>
        </authorList>
    </citation>
    <scope>NUCLEOTIDE SEQUENCE [LARGE SCALE GENOMIC DNA]</scope>
    <source>
        <strain evidence="3">cv. Goldsmith</strain>
    </source>
</reference>
<dbReference type="Proteomes" id="UP000230069">
    <property type="component" value="Unassembled WGS sequence"/>
</dbReference>
<feature type="signal peptide" evidence="1">
    <location>
        <begin position="1"/>
        <end position="26"/>
    </location>
</feature>
<keyword evidence="3" id="KW-1185">Reference proteome</keyword>
<evidence type="ECO:0000313" key="3">
    <source>
        <dbReference type="Proteomes" id="UP000230069"/>
    </source>
</evidence>
<keyword evidence="1" id="KW-0732">Signal</keyword>